<evidence type="ECO:0000256" key="4">
    <source>
        <dbReference type="ARBA" id="ARBA00023306"/>
    </source>
</evidence>
<dbReference type="VEuPathDB" id="FungiDB:CJJ09_003715"/>
<protein>
    <recommendedName>
        <fullName evidence="6">Cyclin-like domain-containing protein</fullName>
    </recommendedName>
</protein>
<dbReference type="VEuPathDB" id="FungiDB:B9J08_001462"/>
<gene>
    <name evidence="7" type="ORF">QG37_06438</name>
</gene>
<dbReference type="InterPro" id="IPR048258">
    <property type="entry name" value="Cyclins_cyclin-box"/>
</dbReference>
<evidence type="ECO:0000256" key="2">
    <source>
        <dbReference type="ARBA" id="ARBA00022618"/>
    </source>
</evidence>
<evidence type="ECO:0000256" key="1">
    <source>
        <dbReference type="ARBA" id="ARBA00008742"/>
    </source>
</evidence>
<dbReference type="SMART" id="SM00385">
    <property type="entry name" value="CYCLIN"/>
    <property type="match status" value="1"/>
</dbReference>
<dbReference type="Gene3D" id="1.10.472.10">
    <property type="entry name" value="Cyclin-like"/>
    <property type="match status" value="2"/>
</dbReference>
<dbReference type="GO" id="GO:0044843">
    <property type="term" value="P:cell cycle G1/S phase transition"/>
    <property type="evidence" value="ECO:0007669"/>
    <property type="project" value="UniProtKB-ARBA"/>
</dbReference>
<organism evidence="7 8">
    <name type="scientific">Candidozyma auris</name>
    <name type="common">Yeast</name>
    <name type="synonym">Candida auris</name>
    <dbReference type="NCBI Taxonomy" id="498019"/>
    <lineage>
        <taxon>Eukaryota</taxon>
        <taxon>Fungi</taxon>
        <taxon>Dikarya</taxon>
        <taxon>Ascomycota</taxon>
        <taxon>Saccharomycotina</taxon>
        <taxon>Pichiomycetes</taxon>
        <taxon>Metschnikowiaceae</taxon>
        <taxon>Candidozyma</taxon>
    </lineage>
</organism>
<dbReference type="GO" id="GO:0016538">
    <property type="term" value="F:cyclin-dependent protein serine/threonine kinase regulator activity"/>
    <property type="evidence" value="ECO:0007669"/>
    <property type="project" value="UniProtKB-ARBA"/>
</dbReference>
<feature type="domain" description="Cyclin-like" evidence="6">
    <location>
        <begin position="70"/>
        <end position="156"/>
    </location>
</feature>
<evidence type="ECO:0000259" key="6">
    <source>
        <dbReference type="SMART" id="SM00385"/>
    </source>
</evidence>
<dbReference type="GO" id="GO:0051726">
    <property type="term" value="P:regulation of cell cycle"/>
    <property type="evidence" value="ECO:0007669"/>
    <property type="project" value="UniProtKB-ARBA"/>
</dbReference>
<dbReference type="PROSITE" id="PS00292">
    <property type="entry name" value="CYCLINS"/>
    <property type="match status" value="1"/>
</dbReference>
<sequence length="458" mass="50436">MKYGPPLAKPRQYPYTLEVLESQANRKLLNEYKGDNKQWLAVLEQLLAPNPQMIDLQPEVQWYMRPYLLDFLIELHQSFRLQPATLFLCINIIDRYCAKRIVFKRHYQLVGCTALWIAGKYEDKKLRVPTLRELAIMCRHAYDEEMFVQMEMHILATLEWLISHPLLEECLHLAIAESGVVGAHSTPCKYNRPKQGHVLDSLLLKVSAVTAVGRFFCELALYDRYFLTVPASLVAITANLLACSMLGVLAAASNLRTLLALNSVLDSLAGHCEEENRAPLVAGAFLLGLDKTSLNQVRKIALMLLLQTTSLLEVLQRKYDALGVIPVLHNYTNKHSLLVKAVIDHSATILADDPSALASSEVARVADALLLIGHDDLKPPSVFGCAGAGTNPAAAASTTTLPLTPPSASQSLVFSHHASSSAQTTPILYGTLGQFVLAYSPMPSSDPAWSLPLVPKGH</sequence>
<proteinExistence type="inferred from homology"/>
<dbReference type="Pfam" id="PF00134">
    <property type="entry name" value="Cyclin_N"/>
    <property type="match status" value="1"/>
</dbReference>
<dbReference type="Proteomes" id="UP000037122">
    <property type="component" value="Unassembled WGS sequence"/>
</dbReference>
<dbReference type="FunFam" id="1.10.472.10:FF:000010">
    <property type="entry name" value="G1/S-specific cyclin Cln1"/>
    <property type="match status" value="1"/>
</dbReference>
<evidence type="ECO:0000256" key="3">
    <source>
        <dbReference type="ARBA" id="ARBA00023127"/>
    </source>
</evidence>
<dbReference type="EMBL" id="LGST01000043">
    <property type="protein sequence ID" value="KND97222.1"/>
    <property type="molecule type" value="Genomic_DNA"/>
</dbReference>
<evidence type="ECO:0000313" key="8">
    <source>
        <dbReference type="Proteomes" id="UP000037122"/>
    </source>
</evidence>
<dbReference type="VEuPathDB" id="FungiDB:CJJ07_004269"/>
<keyword evidence="3 5" id="KW-0195">Cyclin</keyword>
<comment type="similarity">
    <text evidence="1 5">Belongs to the cyclin family.</text>
</comment>
<dbReference type="InterPro" id="IPR039361">
    <property type="entry name" value="Cyclin"/>
</dbReference>
<dbReference type="GO" id="GO:0051301">
    <property type="term" value="P:cell division"/>
    <property type="evidence" value="ECO:0007669"/>
    <property type="project" value="UniProtKB-KW"/>
</dbReference>
<evidence type="ECO:0000313" key="7">
    <source>
        <dbReference type="EMBL" id="KND97222.1"/>
    </source>
</evidence>
<keyword evidence="4" id="KW-0131">Cell cycle</keyword>
<dbReference type="InterPro" id="IPR013763">
    <property type="entry name" value="Cyclin-like_dom"/>
</dbReference>
<dbReference type="InterPro" id="IPR036915">
    <property type="entry name" value="Cyclin-like_sf"/>
</dbReference>
<dbReference type="AlphaFoldDB" id="A0A0L0NSS1"/>
<dbReference type="InterPro" id="IPR006671">
    <property type="entry name" value="Cyclin_N"/>
</dbReference>
<evidence type="ECO:0000256" key="5">
    <source>
        <dbReference type="RuleBase" id="RU000383"/>
    </source>
</evidence>
<dbReference type="SUPFAM" id="SSF47954">
    <property type="entry name" value="Cyclin-like"/>
    <property type="match status" value="2"/>
</dbReference>
<dbReference type="VEuPathDB" id="FungiDB:CJI96_0001183"/>
<dbReference type="VEuPathDB" id="FungiDB:QG37_06438"/>
<keyword evidence="2" id="KW-0132">Cell division</keyword>
<comment type="caution">
    <text evidence="7">The sequence shown here is derived from an EMBL/GenBank/DDBJ whole genome shotgun (WGS) entry which is preliminary data.</text>
</comment>
<accession>A0A0L0NSS1</accession>
<reference evidence="8" key="1">
    <citation type="journal article" date="2015" name="BMC Genomics">
        <title>Draft genome of a commonly misdiagnosed multidrug resistant pathogen Candida auris.</title>
        <authorList>
            <person name="Chatterjee S."/>
            <person name="Alampalli S.V."/>
            <person name="Nageshan R.K."/>
            <person name="Chettiar S.T."/>
            <person name="Joshi S."/>
            <person name="Tatu U.S."/>
        </authorList>
    </citation>
    <scope>NUCLEOTIDE SEQUENCE [LARGE SCALE GENOMIC DNA]</scope>
    <source>
        <strain evidence="8">6684</strain>
    </source>
</reference>
<dbReference type="PANTHER" id="PTHR10177">
    <property type="entry name" value="CYCLINS"/>
    <property type="match status" value="1"/>
</dbReference>
<name>A0A0L0NSS1_CANAR</name>
<dbReference type="VEuPathDB" id="FungiDB:CJI97_001142"/>
<dbReference type="CDD" id="cd20559">
    <property type="entry name" value="CYCLIN_ScCLN_like"/>
    <property type="match status" value="1"/>
</dbReference>